<sequence length="196" mass="22863">MKYMEKLEELVKKRHGTVLSTDLDQQGIPRTYLQQMVKMGKLEKVDHGTYVAVDAIEDEMYTIQTKYSKIIFSHETALFLHGLSDRTPFEYAVTVPSGYKAVSRLKESCKIYYIRRELHDLGCTTMVSAFGNPIRVYDVERTICDIVRSRNRMDVQIFLQAIKEYFSSESNARKIIKYGKQFGIEEKIRTYMEVLS</sequence>
<gene>
    <name evidence="2" type="ORF">J0B03_07545</name>
</gene>
<dbReference type="Proteomes" id="UP000663499">
    <property type="component" value="Chromosome"/>
</dbReference>
<name>A0A974XDJ9_9FIRM</name>
<dbReference type="KEGG" id="alka:J0B03_07545"/>
<dbReference type="EMBL" id="CP071444">
    <property type="protein sequence ID" value="QSX07686.1"/>
    <property type="molecule type" value="Genomic_DNA"/>
</dbReference>
<dbReference type="Pfam" id="PF13338">
    <property type="entry name" value="AbiEi_4"/>
    <property type="match status" value="1"/>
</dbReference>
<evidence type="ECO:0000259" key="1">
    <source>
        <dbReference type="Pfam" id="PF13338"/>
    </source>
</evidence>
<proteinExistence type="predicted"/>
<dbReference type="AlphaFoldDB" id="A0A974XDJ9"/>
<feature type="domain" description="AbiEi antitoxin N-terminal" evidence="1">
    <location>
        <begin position="5"/>
        <end position="51"/>
    </location>
</feature>
<keyword evidence="3" id="KW-1185">Reference proteome</keyword>
<accession>A0A974XDJ9</accession>
<reference evidence="2" key="1">
    <citation type="submission" date="2021-03" db="EMBL/GenBank/DDBJ databases">
        <title>Alkalibacter marinus sp. nov., isolated from tidal flat sediment.</title>
        <authorList>
            <person name="Namirimu T."/>
            <person name="Yang J.-A."/>
            <person name="Yang S.-H."/>
            <person name="Kim Y.-J."/>
            <person name="Kwon K.K."/>
        </authorList>
    </citation>
    <scope>NUCLEOTIDE SEQUENCE</scope>
    <source>
        <strain evidence="2">ES005</strain>
    </source>
</reference>
<dbReference type="InterPro" id="IPR025159">
    <property type="entry name" value="AbiEi_N"/>
</dbReference>
<protein>
    <submittedName>
        <fullName evidence="2">Type IV toxin-antitoxin system AbiEi family antitoxin domain-containing protein</fullName>
    </submittedName>
</protein>
<dbReference type="RefSeq" id="WP_207299028.1">
    <property type="nucleotide sequence ID" value="NZ_CP071444.1"/>
</dbReference>
<evidence type="ECO:0000313" key="2">
    <source>
        <dbReference type="EMBL" id="QSX07686.1"/>
    </source>
</evidence>
<evidence type="ECO:0000313" key="3">
    <source>
        <dbReference type="Proteomes" id="UP000663499"/>
    </source>
</evidence>
<organism evidence="2 3">
    <name type="scientific">Alkalibacter rhizosphaerae</name>
    <dbReference type="NCBI Taxonomy" id="2815577"/>
    <lineage>
        <taxon>Bacteria</taxon>
        <taxon>Bacillati</taxon>
        <taxon>Bacillota</taxon>
        <taxon>Clostridia</taxon>
        <taxon>Eubacteriales</taxon>
        <taxon>Eubacteriaceae</taxon>
        <taxon>Alkalibacter</taxon>
    </lineage>
</organism>